<evidence type="ECO:0000256" key="5">
    <source>
        <dbReference type="ARBA" id="ARBA00007383"/>
    </source>
</evidence>
<feature type="binding site" evidence="14 15">
    <location>
        <position position="80"/>
    </location>
    <ligand>
        <name>a divalent metal cation</name>
        <dbReference type="ChEBI" id="CHEBI:60240"/>
    </ligand>
</feature>
<evidence type="ECO:0000256" key="6">
    <source>
        <dbReference type="ARBA" id="ARBA00012180"/>
    </source>
</evidence>
<dbReference type="InterPro" id="IPR024567">
    <property type="entry name" value="RNase_HII/HIII_dom"/>
</dbReference>
<dbReference type="OrthoDB" id="9803420at2"/>
<comment type="catalytic activity">
    <reaction evidence="1 14 15 16">
        <text>Endonucleolytic cleavage to 5'-phosphomonoester.</text>
        <dbReference type="EC" id="3.1.26.4"/>
    </reaction>
</comment>
<dbReference type="Proteomes" id="UP000027946">
    <property type="component" value="Unassembled WGS sequence"/>
</dbReference>
<keyword evidence="9 14" id="KW-0540">Nuclease</keyword>
<protein>
    <recommendedName>
        <fullName evidence="7 14">Ribonuclease HII</fullName>
        <shortName evidence="14">RNase HII</shortName>
        <ecNumber evidence="6 14">3.1.26.4</ecNumber>
    </recommendedName>
</protein>
<evidence type="ECO:0000256" key="10">
    <source>
        <dbReference type="ARBA" id="ARBA00022723"/>
    </source>
</evidence>
<dbReference type="AlphaFoldDB" id="A0A069RAU0"/>
<sequence length="259" mass="29610">MFENMSVAQVKEQIKNIKMEEYLEYIDVLRKDSRKGVQKLAEGLAKQLDNERHERERVEWLKRNEYALFERGYTAVGGIDEAGRGPLAGPVYAAVVIFDKDVFIEGINDSKKISEKKRELLFDEIMEKAIDYSIGSADHGEIDSYNILNATKLAIKRAVDGLKTKPDYLLIDALKLPEVDIPQRSIIQGDSNSISIAAASILAKVSRDRVMLEYHKKYPEYGFEKHKGYGTKEHYEAIQKHGIIDIHRMSFLKSIMGKR</sequence>
<feature type="binding site" evidence="14 15">
    <location>
        <position position="81"/>
    </location>
    <ligand>
        <name>a divalent metal cation</name>
        <dbReference type="ChEBI" id="CHEBI:60240"/>
    </ligand>
</feature>
<comment type="function">
    <text evidence="3 14 16">Endonuclease that specifically degrades the RNA of RNA-DNA hybrids.</text>
</comment>
<dbReference type="GO" id="GO:0043137">
    <property type="term" value="P:DNA replication, removal of RNA primer"/>
    <property type="evidence" value="ECO:0007669"/>
    <property type="project" value="TreeGrafter"/>
</dbReference>
<evidence type="ECO:0000256" key="4">
    <source>
        <dbReference type="ARBA" id="ARBA00004496"/>
    </source>
</evidence>
<feature type="domain" description="RNase H type-2" evidence="17">
    <location>
        <begin position="74"/>
        <end position="259"/>
    </location>
</feature>
<dbReference type="InterPro" id="IPR012337">
    <property type="entry name" value="RNaseH-like_sf"/>
</dbReference>
<evidence type="ECO:0000256" key="8">
    <source>
        <dbReference type="ARBA" id="ARBA00022490"/>
    </source>
</evidence>
<comment type="subcellular location">
    <subcellularLocation>
        <location evidence="4 14">Cytoplasm</location>
    </subcellularLocation>
</comment>
<dbReference type="PANTHER" id="PTHR10954">
    <property type="entry name" value="RIBONUCLEASE H2 SUBUNIT A"/>
    <property type="match status" value="1"/>
</dbReference>
<evidence type="ECO:0000256" key="12">
    <source>
        <dbReference type="ARBA" id="ARBA00022801"/>
    </source>
</evidence>
<keyword evidence="8 14" id="KW-0963">Cytoplasm</keyword>
<proteinExistence type="inferred from homology"/>
<dbReference type="InterPro" id="IPR001352">
    <property type="entry name" value="RNase_HII/HIII"/>
</dbReference>
<dbReference type="RefSeq" id="WP_038268107.1">
    <property type="nucleotide sequence ID" value="NZ_FSRH01000003.1"/>
</dbReference>
<evidence type="ECO:0000256" key="16">
    <source>
        <dbReference type="RuleBase" id="RU003515"/>
    </source>
</evidence>
<organism evidence="18 19">
    <name type="scientific">Peptoclostridium litorale DSM 5388</name>
    <dbReference type="NCBI Taxonomy" id="1121324"/>
    <lineage>
        <taxon>Bacteria</taxon>
        <taxon>Bacillati</taxon>
        <taxon>Bacillota</taxon>
        <taxon>Clostridia</taxon>
        <taxon>Peptostreptococcales</taxon>
        <taxon>Peptoclostridiaceae</taxon>
        <taxon>Peptoclostridium</taxon>
    </lineage>
</organism>
<dbReference type="STRING" id="1121324.CLIT_23c04370"/>
<evidence type="ECO:0000256" key="14">
    <source>
        <dbReference type="HAMAP-Rule" id="MF_00052"/>
    </source>
</evidence>
<dbReference type="EC" id="3.1.26.4" evidence="6 14"/>
<dbReference type="PROSITE" id="PS51975">
    <property type="entry name" value="RNASE_H_2"/>
    <property type="match status" value="1"/>
</dbReference>
<evidence type="ECO:0000259" key="17">
    <source>
        <dbReference type="PROSITE" id="PS51975"/>
    </source>
</evidence>
<keyword evidence="19" id="KW-1185">Reference proteome</keyword>
<dbReference type="EMBL" id="JJMM01000026">
    <property type="protein sequence ID" value="KDR94164.1"/>
    <property type="molecule type" value="Genomic_DNA"/>
</dbReference>
<gene>
    <name evidence="14 18" type="primary">rnhB</name>
    <name evidence="18" type="ORF">CLIT_23c04370</name>
</gene>
<dbReference type="Gene3D" id="3.30.420.10">
    <property type="entry name" value="Ribonuclease H-like superfamily/Ribonuclease H"/>
    <property type="match status" value="1"/>
</dbReference>
<evidence type="ECO:0000256" key="15">
    <source>
        <dbReference type="PROSITE-ProRule" id="PRU01319"/>
    </source>
</evidence>
<evidence type="ECO:0000313" key="19">
    <source>
        <dbReference type="Proteomes" id="UP000027946"/>
    </source>
</evidence>
<comment type="similarity">
    <text evidence="5 14 16">Belongs to the RNase HII family.</text>
</comment>
<comment type="cofactor">
    <cofactor evidence="2">
        <name>Mg(2+)</name>
        <dbReference type="ChEBI" id="CHEBI:18420"/>
    </cofactor>
</comment>
<dbReference type="CDD" id="cd07182">
    <property type="entry name" value="RNase_HII_bacteria_HII_like"/>
    <property type="match status" value="1"/>
</dbReference>
<dbReference type="GO" id="GO:0004523">
    <property type="term" value="F:RNA-DNA hybrid ribonuclease activity"/>
    <property type="evidence" value="ECO:0007669"/>
    <property type="project" value="UniProtKB-UniRule"/>
</dbReference>
<keyword evidence="10 14" id="KW-0479">Metal-binding</keyword>
<evidence type="ECO:0000313" key="18">
    <source>
        <dbReference type="EMBL" id="KDR94164.1"/>
    </source>
</evidence>
<dbReference type="PANTHER" id="PTHR10954:SF18">
    <property type="entry name" value="RIBONUCLEASE HII"/>
    <property type="match status" value="1"/>
</dbReference>
<dbReference type="GO" id="GO:0030145">
    <property type="term" value="F:manganese ion binding"/>
    <property type="evidence" value="ECO:0007669"/>
    <property type="project" value="UniProtKB-UniRule"/>
</dbReference>
<evidence type="ECO:0000256" key="1">
    <source>
        <dbReference type="ARBA" id="ARBA00000077"/>
    </source>
</evidence>
<dbReference type="GO" id="GO:0003723">
    <property type="term" value="F:RNA binding"/>
    <property type="evidence" value="ECO:0007669"/>
    <property type="project" value="UniProtKB-UniRule"/>
</dbReference>
<evidence type="ECO:0000256" key="7">
    <source>
        <dbReference type="ARBA" id="ARBA00019179"/>
    </source>
</evidence>
<dbReference type="InterPro" id="IPR022898">
    <property type="entry name" value="RNase_HII"/>
</dbReference>
<keyword evidence="13 14" id="KW-0464">Manganese</keyword>
<keyword evidence="11 14" id="KW-0255">Endonuclease</keyword>
<accession>A0A069RAU0</accession>
<name>A0A069RAU0_PEPLI</name>
<evidence type="ECO:0000256" key="3">
    <source>
        <dbReference type="ARBA" id="ARBA00004065"/>
    </source>
</evidence>
<dbReference type="GO" id="GO:0005737">
    <property type="term" value="C:cytoplasm"/>
    <property type="evidence" value="ECO:0007669"/>
    <property type="project" value="UniProtKB-SubCell"/>
</dbReference>
<comment type="caution">
    <text evidence="18">The sequence shown here is derived from an EMBL/GenBank/DDBJ whole genome shotgun (WGS) entry which is preliminary data.</text>
</comment>
<evidence type="ECO:0000256" key="2">
    <source>
        <dbReference type="ARBA" id="ARBA00001946"/>
    </source>
</evidence>
<dbReference type="GO" id="GO:0032299">
    <property type="term" value="C:ribonuclease H2 complex"/>
    <property type="evidence" value="ECO:0007669"/>
    <property type="project" value="TreeGrafter"/>
</dbReference>
<evidence type="ECO:0000256" key="9">
    <source>
        <dbReference type="ARBA" id="ARBA00022722"/>
    </source>
</evidence>
<reference evidence="18 19" key="1">
    <citation type="submission" date="2014-03" db="EMBL/GenBank/DDBJ databases">
        <title>Genome sequence of Clostridium litorale W6, DSM 5388.</title>
        <authorList>
            <person name="Poehlein A."/>
            <person name="Jagirdar A."/>
            <person name="Khonsari B."/>
            <person name="Chibani C.M."/>
            <person name="Gutierrez Gutierrez D.A."/>
            <person name="Davydova E."/>
            <person name="Alghaithi H.S."/>
            <person name="Nair K.P."/>
            <person name="Dhamotharan K."/>
            <person name="Chandran L."/>
            <person name="G W."/>
            <person name="Daniel R."/>
        </authorList>
    </citation>
    <scope>NUCLEOTIDE SEQUENCE [LARGE SCALE GENOMIC DNA]</scope>
    <source>
        <strain evidence="18 19">W6</strain>
    </source>
</reference>
<dbReference type="NCBIfam" id="NF000594">
    <property type="entry name" value="PRK00015.1-1"/>
    <property type="match status" value="1"/>
</dbReference>
<dbReference type="GO" id="GO:0006298">
    <property type="term" value="P:mismatch repair"/>
    <property type="evidence" value="ECO:0007669"/>
    <property type="project" value="TreeGrafter"/>
</dbReference>
<dbReference type="Pfam" id="PF01351">
    <property type="entry name" value="RNase_HII"/>
    <property type="match status" value="1"/>
</dbReference>
<dbReference type="InterPro" id="IPR036397">
    <property type="entry name" value="RNaseH_sf"/>
</dbReference>
<dbReference type="NCBIfam" id="NF000595">
    <property type="entry name" value="PRK00015.1-3"/>
    <property type="match status" value="1"/>
</dbReference>
<dbReference type="FunFam" id="3.30.420.10:FF:000006">
    <property type="entry name" value="Ribonuclease HII"/>
    <property type="match status" value="1"/>
</dbReference>
<keyword evidence="12 14" id="KW-0378">Hydrolase</keyword>
<evidence type="ECO:0000256" key="13">
    <source>
        <dbReference type="ARBA" id="ARBA00023211"/>
    </source>
</evidence>
<dbReference type="eggNOG" id="COG0164">
    <property type="taxonomic scope" value="Bacteria"/>
</dbReference>
<feature type="binding site" evidence="14 15">
    <location>
        <position position="172"/>
    </location>
    <ligand>
        <name>a divalent metal cation</name>
        <dbReference type="ChEBI" id="CHEBI:60240"/>
    </ligand>
</feature>
<evidence type="ECO:0000256" key="11">
    <source>
        <dbReference type="ARBA" id="ARBA00022759"/>
    </source>
</evidence>
<dbReference type="HAMAP" id="MF_00052_B">
    <property type="entry name" value="RNase_HII_B"/>
    <property type="match status" value="1"/>
</dbReference>
<comment type="cofactor">
    <cofactor evidence="14 15">
        <name>Mn(2+)</name>
        <dbReference type="ChEBI" id="CHEBI:29035"/>
    </cofactor>
    <cofactor evidence="14 15">
        <name>Mg(2+)</name>
        <dbReference type="ChEBI" id="CHEBI:18420"/>
    </cofactor>
    <text evidence="14 15">Manganese or magnesium. Binds 1 divalent metal ion per monomer in the absence of substrate. May bind a second metal ion after substrate binding.</text>
</comment>
<dbReference type="SUPFAM" id="SSF53098">
    <property type="entry name" value="Ribonuclease H-like"/>
    <property type="match status" value="1"/>
</dbReference>